<keyword evidence="7" id="KW-1185">Reference proteome</keyword>
<dbReference type="CDD" id="cd02440">
    <property type="entry name" value="AdoMet_MTases"/>
    <property type="match status" value="1"/>
</dbReference>
<comment type="similarity">
    <text evidence="1">Belongs to the CFA/CMAS family.</text>
</comment>
<name>A0A8J7LHQ5_9NOST</name>
<evidence type="ECO:0000313" key="6">
    <source>
        <dbReference type="EMBL" id="MBH8577586.1"/>
    </source>
</evidence>
<evidence type="ECO:0000256" key="2">
    <source>
        <dbReference type="ARBA" id="ARBA00022603"/>
    </source>
</evidence>
<dbReference type="GO" id="GO:0008610">
    <property type="term" value="P:lipid biosynthetic process"/>
    <property type="evidence" value="ECO:0007669"/>
    <property type="project" value="InterPro"/>
</dbReference>
<evidence type="ECO:0000256" key="3">
    <source>
        <dbReference type="ARBA" id="ARBA00022679"/>
    </source>
</evidence>
<dbReference type="SUPFAM" id="SSF53335">
    <property type="entry name" value="S-adenosyl-L-methionine-dependent methyltransferases"/>
    <property type="match status" value="1"/>
</dbReference>
<dbReference type="InterPro" id="IPR050723">
    <property type="entry name" value="CFA/CMAS"/>
</dbReference>
<dbReference type="AlphaFoldDB" id="A0A8J7LHQ5"/>
<sequence>MALSKRDRFSNLPNGERYLYELFSLIETGNLTVTNPEGKVFHFGKADSEEPLHLNIHNDNTYNRILTFGTLGFCEAYMDGWWDEENNNLVELIGLLYRSNVSSKARNQVTIALAFKIITQRLRTLPILIQNSRKNVQHHYDLGNDFYQNFLDSTMTYSCGYRLREADSLEQMQLQKYELICQKLALQPGESLIDIGCGWGGMLIYAAEHYGISGTGITLSVEQAKLAQEQIEYRGLGDRIKIIIADYREVQGQFNKFVSIGMFEHVGKGNFATFMQKASRLLTANGVGLLHTIVTQSNERNGAWVDKYIFPGGYAPQLHELTQELWAAKLSVAHCENLKPHYAETLKRWANNFVSNRAKIASLNQTYDERFLRMWYLYLQSFEASFRYGGLHVYQILFYKDKQWRLDTPLMFNANAIQNI</sequence>
<dbReference type="PANTHER" id="PTHR43667:SF1">
    <property type="entry name" value="CYCLOPROPANE-FATTY-ACYL-PHOSPHOLIPID SYNTHASE"/>
    <property type="match status" value="1"/>
</dbReference>
<evidence type="ECO:0000256" key="4">
    <source>
        <dbReference type="ARBA" id="ARBA00022691"/>
    </source>
</evidence>
<reference evidence="6 7" key="1">
    <citation type="journal article" date="2021" name="Int. J. Syst. Evol. Microbiol.">
        <title>Amazonocrinis nigriterrae gen. nov., sp. nov., Atlanticothrix silvestris gen. nov., sp. nov. and Dendronalium phyllosphericum gen. nov., sp. nov., nostocacean cyanobacteria from Brazilian environments.</title>
        <authorList>
            <person name="Alvarenga D.O."/>
            <person name="Andreote A.P.D."/>
            <person name="Branco L.H.Z."/>
            <person name="Delbaje E."/>
            <person name="Cruz R.B."/>
            <person name="Varani A.M."/>
            <person name="Fiore M.F."/>
        </authorList>
    </citation>
    <scope>NUCLEOTIDE SEQUENCE [LARGE SCALE GENOMIC DNA]</scope>
    <source>
        <strain evidence="6 7">CENA369</strain>
    </source>
</reference>
<dbReference type="PANTHER" id="PTHR43667">
    <property type="entry name" value="CYCLOPROPANE-FATTY-ACYL-PHOSPHOLIPID SYNTHASE"/>
    <property type="match status" value="1"/>
</dbReference>
<keyword evidence="3" id="KW-0808">Transferase</keyword>
<dbReference type="Proteomes" id="UP000662314">
    <property type="component" value="Unassembled WGS sequence"/>
</dbReference>
<dbReference type="GO" id="GO:0008168">
    <property type="term" value="F:methyltransferase activity"/>
    <property type="evidence" value="ECO:0007669"/>
    <property type="project" value="UniProtKB-KW"/>
</dbReference>
<gene>
    <name evidence="6" type="ORF">I8752_32400</name>
</gene>
<dbReference type="GO" id="GO:0032259">
    <property type="term" value="P:methylation"/>
    <property type="evidence" value="ECO:0007669"/>
    <property type="project" value="UniProtKB-KW"/>
</dbReference>
<dbReference type="EMBL" id="JAECZA010000289">
    <property type="protein sequence ID" value="MBH8577586.1"/>
    <property type="molecule type" value="Genomic_DNA"/>
</dbReference>
<protein>
    <submittedName>
        <fullName evidence="6">Class I SAM-dependent methyltransferase</fullName>
    </submittedName>
</protein>
<dbReference type="InterPro" id="IPR029063">
    <property type="entry name" value="SAM-dependent_MTases_sf"/>
</dbReference>
<dbReference type="RefSeq" id="WP_214436272.1">
    <property type="nucleotide sequence ID" value="NZ_CAWPUQ010000225.1"/>
</dbReference>
<dbReference type="Gene3D" id="3.40.50.150">
    <property type="entry name" value="Vaccinia Virus protein VP39"/>
    <property type="match status" value="1"/>
</dbReference>
<keyword evidence="4" id="KW-0949">S-adenosyl-L-methionine</keyword>
<dbReference type="Pfam" id="PF02353">
    <property type="entry name" value="CMAS"/>
    <property type="match status" value="1"/>
</dbReference>
<accession>A0A8J7LHQ5</accession>
<keyword evidence="2 6" id="KW-0489">Methyltransferase</keyword>
<dbReference type="PIRSF" id="PIRSF003085">
    <property type="entry name" value="CMAS"/>
    <property type="match status" value="1"/>
</dbReference>
<evidence type="ECO:0000256" key="1">
    <source>
        <dbReference type="ARBA" id="ARBA00010815"/>
    </source>
</evidence>
<comment type="caution">
    <text evidence="6">The sequence shown here is derived from an EMBL/GenBank/DDBJ whole genome shotgun (WGS) entry which is preliminary data.</text>
</comment>
<proteinExistence type="inferred from homology"/>
<evidence type="ECO:0000313" key="7">
    <source>
        <dbReference type="Proteomes" id="UP000662314"/>
    </source>
</evidence>
<keyword evidence="5" id="KW-0443">Lipid metabolism</keyword>
<evidence type="ECO:0000256" key="5">
    <source>
        <dbReference type="ARBA" id="ARBA00023098"/>
    </source>
</evidence>
<organism evidence="6 7">
    <name type="scientific">Dendronalium phyllosphericum CENA369</name>
    <dbReference type="NCBI Taxonomy" id="1725256"/>
    <lineage>
        <taxon>Bacteria</taxon>
        <taxon>Bacillati</taxon>
        <taxon>Cyanobacteriota</taxon>
        <taxon>Cyanophyceae</taxon>
        <taxon>Nostocales</taxon>
        <taxon>Nostocaceae</taxon>
        <taxon>Dendronalium</taxon>
        <taxon>Dendronalium phyllosphericum</taxon>
    </lineage>
</organism>
<dbReference type="InterPro" id="IPR003333">
    <property type="entry name" value="CMAS"/>
</dbReference>